<name>A0ABX7I9J7_9BACT</name>
<dbReference type="EMBL" id="CP056775">
    <property type="protein sequence ID" value="QRR01848.1"/>
    <property type="molecule type" value="Genomic_DNA"/>
</dbReference>
<sequence>MKNILLTSSFLLCICTSLLAQHEGKKFISGIAGVNFQNQHSAQQSSQNTYNISISPELGKFKTNNRAEGFRLNAALSGGKRIFAIVDGEEVRQNGITGAGGGIGYFWQYYRHFNGKAGIFAGPNVRAQYDYAKTLEFRGQVDIGEKISRQISLSAGLEAGAYYMLTERWWLLATLGFSTPLSLSYNHDKTELASGNAGTANQAFTYDFKPALQFPSVGLGLRYVLK</sequence>
<accession>A0ABX7I9J7</accession>
<keyword evidence="1" id="KW-0732">Signal</keyword>
<evidence type="ECO:0000313" key="3">
    <source>
        <dbReference type="Proteomes" id="UP000612680"/>
    </source>
</evidence>
<organism evidence="2 3">
    <name type="scientific">Dyadobacter sandarakinus</name>
    <dbReference type="NCBI Taxonomy" id="2747268"/>
    <lineage>
        <taxon>Bacteria</taxon>
        <taxon>Pseudomonadati</taxon>
        <taxon>Bacteroidota</taxon>
        <taxon>Cytophagia</taxon>
        <taxon>Cytophagales</taxon>
        <taxon>Spirosomataceae</taxon>
        <taxon>Dyadobacter</taxon>
    </lineage>
</organism>
<feature type="signal peptide" evidence="1">
    <location>
        <begin position="1"/>
        <end position="20"/>
    </location>
</feature>
<dbReference type="Proteomes" id="UP000612680">
    <property type="component" value="Chromosome"/>
</dbReference>
<proteinExistence type="predicted"/>
<gene>
    <name evidence="2" type="ORF">HWI92_13480</name>
</gene>
<feature type="chain" id="PRO_5046837830" description="Outer membrane protein beta-barrel domain-containing protein" evidence="1">
    <location>
        <begin position="21"/>
        <end position="226"/>
    </location>
</feature>
<reference evidence="2 3" key="1">
    <citation type="submission" date="2020-06" db="EMBL/GenBank/DDBJ databases">
        <title>Dyadobacter sandarakinus sp. nov., isolated from the soil of the Arctic Yellow River Station.</title>
        <authorList>
            <person name="Zhang Y."/>
            <person name="Peng F."/>
        </authorList>
    </citation>
    <scope>NUCLEOTIDE SEQUENCE [LARGE SCALE GENOMIC DNA]</scope>
    <source>
        <strain evidence="2 3">Q3-56</strain>
    </source>
</reference>
<protein>
    <recommendedName>
        <fullName evidence="4">Outer membrane protein beta-barrel domain-containing protein</fullName>
    </recommendedName>
</protein>
<evidence type="ECO:0008006" key="4">
    <source>
        <dbReference type="Google" id="ProtNLM"/>
    </source>
</evidence>
<evidence type="ECO:0000313" key="2">
    <source>
        <dbReference type="EMBL" id="QRR01848.1"/>
    </source>
</evidence>
<dbReference type="RefSeq" id="WP_204655914.1">
    <property type="nucleotide sequence ID" value="NZ_CP056775.1"/>
</dbReference>
<evidence type="ECO:0000256" key="1">
    <source>
        <dbReference type="SAM" id="SignalP"/>
    </source>
</evidence>
<keyword evidence="3" id="KW-1185">Reference proteome</keyword>